<evidence type="ECO:0000256" key="6">
    <source>
        <dbReference type="ARBA" id="ARBA00023012"/>
    </source>
</evidence>
<dbReference type="GO" id="GO:0000155">
    <property type="term" value="F:phosphorelay sensor kinase activity"/>
    <property type="evidence" value="ECO:0007669"/>
    <property type="project" value="InterPro"/>
</dbReference>
<dbReference type="CDD" id="cd00130">
    <property type="entry name" value="PAS"/>
    <property type="match status" value="2"/>
</dbReference>
<dbReference type="SMART" id="SM00387">
    <property type="entry name" value="HATPase_c"/>
    <property type="match status" value="1"/>
</dbReference>
<dbReference type="InterPro" id="IPR036097">
    <property type="entry name" value="HisK_dim/P_sf"/>
</dbReference>
<dbReference type="Pfam" id="PF00989">
    <property type="entry name" value="PAS"/>
    <property type="match status" value="1"/>
</dbReference>
<dbReference type="InterPro" id="IPR001610">
    <property type="entry name" value="PAC"/>
</dbReference>
<dbReference type="SMART" id="SM00086">
    <property type="entry name" value="PAC"/>
    <property type="match status" value="2"/>
</dbReference>
<organism evidence="11 12">
    <name type="scientific">Dokdonella immobilis</name>
    <dbReference type="NCBI Taxonomy" id="578942"/>
    <lineage>
        <taxon>Bacteria</taxon>
        <taxon>Pseudomonadati</taxon>
        <taxon>Pseudomonadota</taxon>
        <taxon>Gammaproteobacteria</taxon>
        <taxon>Lysobacterales</taxon>
        <taxon>Rhodanobacteraceae</taxon>
        <taxon>Dokdonella</taxon>
    </lineage>
</organism>
<dbReference type="InterPro" id="IPR035965">
    <property type="entry name" value="PAS-like_dom_sf"/>
</dbReference>
<gene>
    <name evidence="11" type="ORF">SAMN05216289_102183</name>
</gene>
<dbReference type="Gene3D" id="3.30.450.20">
    <property type="entry name" value="PAS domain"/>
    <property type="match status" value="2"/>
</dbReference>
<dbReference type="FunFam" id="3.30.565.10:FF:000006">
    <property type="entry name" value="Sensor histidine kinase WalK"/>
    <property type="match status" value="1"/>
</dbReference>
<sequence>MSEVIDERLRALLEAMPDAIIVVGPDGRIVLANSQAEILFRYEPRALIGCPVEQLLPDRFRDVHGGHRERFFSHPRTRAMGAELDLHGRCRDGDEFPVEISLSPIHIGDSTLVISAVRDVSARRREKEKFRDLLESAPDAMVIVDNRGRIVLANSQAVRLFGWQREELLGNSIEMLVPERFRAQHPEHRAGFFGQPRARNMGTGLELHGLRRDGSEFPVEISLSPLQTENGLLVSSAIRDVSERKQVEASLHQANRLKSQFLANMSHELRTPLNGIIGFSQLLIDGKVGSLEPKQREFIGDILDSGRHLLRLVNDLLDLSKIEAGKMEIHAEVFDLGSDIPEVCAVLSPLIQEKRIVLGIEVAAGLAEARLDRHKFKQILLNLLSNAVKFTEPLGQVRVVADRDATGALVLQVSDTGIGIEPGDIERLFVEFQRVERDTARRSQGTGLGLALTRKLVEIQGGSIDLDSTVNVGTTVTVRLPLAGPAS</sequence>
<dbReference type="CDD" id="cd00082">
    <property type="entry name" value="HisKA"/>
    <property type="match status" value="1"/>
</dbReference>
<evidence type="ECO:0000259" key="9">
    <source>
        <dbReference type="PROSITE" id="PS50112"/>
    </source>
</evidence>
<dbReference type="InterPro" id="IPR000014">
    <property type="entry name" value="PAS"/>
</dbReference>
<dbReference type="OrthoDB" id="9797243at2"/>
<evidence type="ECO:0000256" key="7">
    <source>
        <dbReference type="ARBA" id="ARBA00023136"/>
    </source>
</evidence>
<dbReference type="SUPFAM" id="SSF55874">
    <property type="entry name" value="ATPase domain of HSP90 chaperone/DNA topoisomerase II/histidine kinase"/>
    <property type="match status" value="1"/>
</dbReference>
<dbReference type="STRING" id="578942.SAMN05216289_102183"/>
<dbReference type="Proteomes" id="UP000198575">
    <property type="component" value="Unassembled WGS sequence"/>
</dbReference>
<keyword evidence="3" id="KW-0597">Phosphoprotein</keyword>
<dbReference type="SMART" id="SM00091">
    <property type="entry name" value="PAS"/>
    <property type="match status" value="2"/>
</dbReference>
<feature type="domain" description="PAC" evidence="10">
    <location>
        <begin position="80"/>
        <end position="132"/>
    </location>
</feature>
<dbReference type="AlphaFoldDB" id="A0A1I4VKK9"/>
<dbReference type="PANTHER" id="PTHR43047">
    <property type="entry name" value="TWO-COMPONENT HISTIDINE PROTEIN KINASE"/>
    <property type="match status" value="1"/>
</dbReference>
<keyword evidence="4" id="KW-0808">Transferase</keyword>
<dbReference type="Gene3D" id="1.10.287.130">
    <property type="match status" value="1"/>
</dbReference>
<name>A0A1I4VKK9_9GAMM</name>
<keyword evidence="12" id="KW-1185">Reference proteome</keyword>
<evidence type="ECO:0000256" key="3">
    <source>
        <dbReference type="ARBA" id="ARBA00022553"/>
    </source>
</evidence>
<dbReference type="InterPro" id="IPR004358">
    <property type="entry name" value="Sig_transdc_His_kin-like_C"/>
</dbReference>
<dbReference type="PROSITE" id="PS50109">
    <property type="entry name" value="HIS_KIN"/>
    <property type="match status" value="1"/>
</dbReference>
<dbReference type="PANTHER" id="PTHR43047:SF72">
    <property type="entry name" value="OSMOSENSING HISTIDINE PROTEIN KINASE SLN1"/>
    <property type="match status" value="1"/>
</dbReference>
<dbReference type="PRINTS" id="PR00344">
    <property type="entry name" value="BCTRLSENSOR"/>
</dbReference>
<evidence type="ECO:0000256" key="2">
    <source>
        <dbReference type="ARBA" id="ARBA00012438"/>
    </source>
</evidence>
<evidence type="ECO:0000259" key="8">
    <source>
        <dbReference type="PROSITE" id="PS50109"/>
    </source>
</evidence>
<dbReference type="SUPFAM" id="SSF55785">
    <property type="entry name" value="PYP-like sensor domain (PAS domain)"/>
    <property type="match status" value="2"/>
</dbReference>
<feature type="domain" description="PAC" evidence="10">
    <location>
        <begin position="203"/>
        <end position="253"/>
    </location>
</feature>
<proteinExistence type="predicted"/>
<dbReference type="Gene3D" id="3.30.565.10">
    <property type="entry name" value="Histidine kinase-like ATPase, C-terminal domain"/>
    <property type="match status" value="1"/>
</dbReference>
<dbReference type="InterPro" id="IPR000700">
    <property type="entry name" value="PAS-assoc_C"/>
</dbReference>
<accession>A0A1I4VKK9</accession>
<dbReference type="Pfam" id="PF08448">
    <property type="entry name" value="PAS_4"/>
    <property type="match status" value="1"/>
</dbReference>
<dbReference type="Pfam" id="PF02518">
    <property type="entry name" value="HATPase_c"/>
    <property type="match status" value="1"/>
</dbReference>
<dbReference type="GO" id="GO:0006355">
    <property type="term" value="P:regulation of DNA-templated transcription"/>
    <property type="evidence" value="ECO:0007669"/>
    <property type="project" value="InterPro"/>
</dbReference>
<dbReference type="FunFam" id="1.10.287.130:FF:000001">
    <property type="entry name" value="Two-component sensor histidine kinase"/>
    <property type="match status" value="1"/>
</dbReference>
<evidence type="ECO:0000256" key="4">
    <source>
        <dbReference type="ARBA" id="ARBA00022679"/>
    </source>
</evidence>
<dbReference type="EMBL" id="FOVF01000002">
    <property type="protein sequence ID" value="SFN01660.1"/>
    <property type="molecule type" value="Genomic_DNA"/>
</dbReference>
<evidence type="ECO:0000256" key="5">
    <source>
        <dbReference type="ARBA" id="ARBA00022777"/>
    </source>
</evidence>
<keyword evidence="5 11" id="KW-0418">Kinase</keyword>
<evidence type="ECO:0000259" key="10">
    <source>
        <dbReference type="PROSITE" id="PS50113"/>
    </source>
</evidence>
<keyword evidence="7" id="KW-0472">Membrane</keyword>
<reference evidence="11 12" key="1">
    <citation type="submission" date="2016-10" db="EMBL/GenBank/DDBJ databases">
        <authorList>
            <person name="de Groot N.N."/>
        </authorList>
    </citation>
    <scope>NUCLEOTIDE SEQUENCE [LARGE SCALE GENOMIC DNA]</scope>
    <source>
        <strain evidence="11 12">CGMCC 1.7659</strain>
    </source>
</reference>
<dbReference type="GO" id="GO:0005886">
    <property type="term" value="C:plasma membrane"/>
    <property type="evidence" value="ECO:0007669"/>
    <property type="project" value="UniProtKB-ARBA"/>
</dbReference>
<dbReference type="NCBIfam" id="TIGR00229">
    <property type="entry name" value="sensory_box"/>
    <property type="match status" value="2"/>
</dbReference>
<dbReference type="RefSeq" id="WP_092404449.1">
    <property type="nucleotide sequence ID" value="NZ_FOVF01000002.1"/>
</dbReference>
<dbReference type="EC" id="2.7.13.3" evidence="2"/>
<dbReference type="PROSITE" id="PS50113">
    <property type="entry name" value="PAC"/>
    <property type="match status" value="2"/>
</dbReference>
<comment type="catalytic activity">
    <reaction evidence="1">
        <text>ATP + protein L-histidine = ADP + protein N-phospho-L-histidine.</text>
        <dbReference type="EC" id="2.7.13.3"/>
    </reaction>
</comment>
<evidence type="ECO:0000256" key="1">
    <source>
        <dbReference type="ARBA" id="ARBA00000085"/>
    </source>
</evidence>
<dbReference type="InterPro" id="IPR003594">
    <property type="entry name" value="HATPase_dom"/>
</dbReference>
<dbReference type="SMART" id="SM00388">
    <property type="entry name" value="HisKA"/>
    <property type="match status" value="1"/>
</dbReference>
<dbReference type="InterPro" id="IPR005467">
    <property type="entry name" value="His_kinase_dom"/>
</dbReference>
<evidence type="ECO:0000313" key="11">
    <source>
        <dbReference type="EMBL" id="SFN01660.1"/>
    </source>
</evidence>
<dbReference type="InterPro" id="IPR036890">
    <property type="entry name" value="HATPase_C_sf"/>
</dbReference>
<evidence type="ECO:0000313" key="12">
    <source>
        <dbReference type="Proteomes" id="UP000198575"/>
    </source>
</evidence>
<dbReference type="GO" id="GO:0009927">
    <property type="term" value="F:histidine phosphotransfer kinase activity"/>
    <property type="evidence" value="ECO:0007669"/>
    <property type="project" value="TreeGrafter"/>
</dbReference>
<dbReference type="PROSITE" id="PS50112">
    <property type="entry name" value="PAS"/>
    <property type="match status" value="2"/>
</dbReference>
<dbReference type="InterPro" id="IPR013767">
    <property type="entry name" value="PAS_fold"/>
</dbReference>
<dbReference type="InterPro" id="IPR003661">
    <property type="entry name" value="HisK_dim/P_dom"/>
</dbReference>
<dbReference type="SUPFAM" id="SSF47384">
    <property type="entry name" value="Homodimeric domain of signal transducing histidine kinase"/>
    <property type="match status" value="1"/>
</dbReference>
<feature type="domain" description="PAS" evidence="9">
    <location>
        <begin position="5"/>
        <end position="49"/>
    </location>
</feature>
<keyword evidence="6" id="KW-0902">Two-component regulatory system</keyword>
<protein>
    <recommendedName>
        <fullName evidence="2">histidine kinase</fullName>
        <ecNumber evidence="2">2.7.13.3</ecNumber>
    </recommendedName>
</protein>
<dbReference type="InterPro" id="IPR013656">
    <property type="entry name" value="PAS_4"/>
</dbReference>
<feature type="domain" description="Histidine kinase" evidence="8">
    <location>
        <begin position="264"/>
        <end position="484"/>
    </location>
</feature>
<feature type="domain" description="PAS" evidence="9">
    <location>
        <begin position="126"/>
        <end position="179"/>
    </location>
</feature>
<dbReference type="Pfam" id="PF00512">
    <property type="entry name" value="HisKA"/>
    <property type="match status" value="1"/>
</dbReference>